<dbReference type="EMBL" id="MSZX01000003">
    <property type="protein sequence ID" value="OPA79064.1"/>
    <property type="molecule type" value="Genomic_DNA"/>
</dbReference>
<protein>
    <submittedName>
        <fullName evidence="1">Uncharacterized protein</fullName>
    </submittedName>
</protein>
<evidence type="ECO:0000313" key="1">
    <source>
        <dbReference type="EMBL" id="OPA79064.1"/>
    </source>
</evidence>
<organism evidence="1 2">
    <name type="scientific">Paenibacillus selenitireducens</name>
    <dbReference type="NCBI Taxonomy" id="1324314"/>
    <lineage>
        <taxon>Bacteria</taxon>
        <taxon>Bacillati</taxon>
        <taxon>Bacillota</taxon>
        <taxon>Bacilli</taxon>
        <taxon>Bacillales</taxon>
        <taxon>Paenibacillaceae</taxon>
        <taxon>Paenibacillus</taxon>
    </lineage>
</organism>
<comment type="caution">
    <text evidence="1">The sequence shown here is derived from an EMBL/GenBank/DDBJ whole genome shotgun (WGS) entry which is preliminary data.</text>
</comment>
<evidence type="ECO:0000313" key="2">
    <source>
        <dbReference type="Proteomes" id="UP000190188"/>
    </source>
</evidence>
<dbReference type="AlphaFoldDB" id="A0A1T2XGP4"/>
<reference evidence="1 2" key="1">
    <citation type="submission" date="2017-01" db="EMBL/GenBank/DDBJ databases">
        <title>Genome analysis of Paenibacillus selenitrireducens ES3-24.</title>
        <authorList>
            <person name="Xu D."/>
            <person name="Yao R."/>
            <person name="Zheng S."/>
        </authorList>
    </citation>
    <scope>NUCLEOTIDE SEQUENCE [LARGE SCALE GENOMIC DNA]</scope>
    <source>
        <strain evidence="1 2">ES3-24</strain>
    </source>
</reference>
<gene>
    <name evidence="1" type="ORF">BVG16_08140</name>
</gene>
<dbReference type="OrthoDB" id="9763644at2"/>
<sequence>MPHPANAPIDDLLLQQFPGILNFSLFGLRHLKDNGYVFTPSKAADEILGSYKEEINPVETFVEEIIVKGTPADRVLHKNIGEAFRAWCRKEGNKDNVYL</sequence>
<dbReference type="Proteomes" id="UP000190188">
    <property type="component" value="Unassembled WGS sequence"/>
</dbReference>
<name>A0A1T2XGP4_9BACL</name>
<dbReference type="RefSeq" id="WP_078498063.1">
    <property type="nucleotide sequence ID" value="NZ_MSZX01000003.1"/>
</dbReference>
<accession>A0A1T2XGP4</accession>
<proteinExistence type="predicted"/>
<dbReference type="STRING" id="1324314.BVG16_08140"/>
<keyword evidence="2" id="KW-1185">Reference proteome</keyword>